<feature type="domain" description="Zinc finger/thioredoxin putative" evidence="1">
    <location>
        <begin position="1"/>
        <end position="34"/>
    </location>
</feature>
<dbReference type="Gene3D" id="2.20.28.30">
    <property type="entry name" value="RNA polymerase ii, chain L"/>
    <property type="match status" value="1"/>
</dbReference>
<dbReference type="AlphaFoldDB" id="A0A1H0BS88"/>
<dbReference type="NCBIfam" id="TIGR02098">
    <property type="entry name" value="MJ0042_CXXC"/>
    <property type="match status" value="1"/>
</dbReference>
<dbReference type="RefSeq" id="WP_092063617.1">
    <property type="nucleotide sequence ID" value="NZ_FNIN01000002.1"/>
</dbReference>
<dbReference type="InterPro" id="IPR011723">
    <property type="entry name" value="Znf/thioredoxin_put"/>
</dbReference>
<dbReference type="Pfam" id="PF13717">
    <property type="entry name" value="Zn_ribbon_4"/>
    <property type="match status" value="1"/>
</dbReference>
<dbReference type="Proteomes" id="UP000199602">
    <property type="component" value="Unassembled WGS sequence"/>
</dbReference>
<dbReference type="InterPro" id="IPR011006">
    <property type="entry name" value="CheY-like_superfamily"/>
</dbReference>
<dbReference type="STRING" id="206665.SAMN04488516_102272"/>
<evidence type="ECO:0000259" key="1">
    <source>
        <dbReference type="Pfam" id="PF13717"/>
    </source>
</evidence>
<accession>A0A1H0BS88</accession>
<dbReference type="SUPFAM" id="SSF52172">
    <property type="entry name" value="CheY-like"/>
    <property type="match status" value="1"/>
</dbReference>
<dbReference type="OrthoDB" id="5432773at2"/>
<evidence type="ECO:0000313" key="3">
    <source>
        <dbReference type="Proteomes" id="UP000199602"/>
    </source>
</evidence>
<dbReference type="EMBL" id="FNIN01000002">
    <property type="protein sequence ID" value="SDN48450.1"/>
    <property type="molecule type" value="Genomic_DNA"/>
</dbReference>
<protein>
    <submittedName>
        <fullName evidence="2">MJ0042 family finger-like domain-containing protein</fullName>
    </submittedName>
</protein>
<name>A0A1H0BS88_9BACT</name>
<dbReference type="Gene3D" id="3.40.50.2300">
    <property type="match status" value="1"/>
</dbReference>
<keyword evidence="3" id="KW-1185">Reference proteome</keyword>
<organism evidence="2 3">
    <name type="scientific">Desulfonauticus submarinus</name>
    <dbReference type="NCBI Taxonomy" id="206665"/>
    <lineage>
        <taxon>Bacteria</taxon>
        <taxon>Pseudomonadati</taxon>
        <taxon>Thermodesulfobacteriota</taxon>
        <taxon>Desulfovibrionia</taxon>
        <taxon>Desulfovibrionales</taxon>
        <taxon>Desulfonauticaceae</taxon>
        <taxon>Desulfonauticus</taxon>
    </lineage>
</organism>
<sequence>MIVRCNNCDKKITIPDEKIKGVSKFVVKCPKCGSRILVDKTKVDANPETERAPSSKVNLDYEPDNVPLGKKSAFLFVFDPRLSTEIEDFLQNQGYFIRNVQKIEEALARFALNNYTLMFLEESKDTDRLLAEINKWPLLRRRETNVILLGETGRDFDQKLAFLKGANFYINKKSGELLLKIEQCLDEYESYLTCWKSNEKGT</sequence>
<reference evidence="2 3" key="1">
    <citation type="submission" date="2016-10" db="EMBL/GenBank/DDBJ databases">
        <authorList>
            <person name="de Groot N.N."/>
        </authorList>
    </citation>
    <scope>NUCLEOTIDE SEQUENCE [LARGE SCALE GENOMIC DNA]</scope>
    <source>
        <strain evidence="2 3">DSM 15269</strain>
    </source>
</reference>
<evidence type="ECO:0000313" key="2">
    <source>
        <dbReference type="EMBL" id="SDN48450.1"/>
    </source>
</evidence>
<proteinExistence type="predicted"/>
<gene>
    <name evidence="2" type="ORF">SAMN04488516_102272</name>
</gene>